<reference evidence="1 2" key="1">
    <citation type="submission" date="2018-05" db="EMBL/GenBank/DDBJ databases">
        <authorList>
            <person name="Goeker M."/>
            <person name="Huntemann M."/>
            <person name="Clum A."/>
            <person name="Pillay M."/>
            <person name="Palaniappan K."/>
            <person name="Varghese N."/>
            <person name="Mikhailova N."/>
            <person name="Stamatis D."/>
            <person name="Reddy T."/>
            <person name="Daum C."/>
            <person name="Shapiro N."/>
            <person name="Ivanova N."/>
            <person name="Kyrpides N."/>
            <person name="Woyke T."/>
        </authorList>
    </citation>
    <scope>NUCLEOTIDE SEQUENCE [LARGE SCALE GENOMIC DNA]</scope>
    <source>
        <strain evidence="1 2">DSM 26524</strain>
    </source>
</reference>
<dbReference type="Proteomes" id="UP000245412">
    <property type="component" value="Unassembled WGS sequence"/>
</dbReference>
<keyword evidence="2" id="KW-1185">Reference proteome</keyword>
<protein>
    <recommendedName>
        <fullName evidence="3">Transcriptional regulator</fullName>
    </recommendedName>
</protein>
<evidence type="ECO:0000313" key="1">
    <source>
        <dbReference type="EMBL" id="PWJ78046.1"/>
    </source>
</evidence>
<dbReference type="EMBL" id="QGGY01000002">
    <property type="protein sequence ID" value="PWJ78046.1"/>
    <property type="molecule type" value="Genomic_DNA"/>
</dbReference>
<gene>
    <name evidence="1" type="ORF">C7383_102179</name>
</gene>
<sequence>MDCLHCEKKEKFAGQFKSCGDMLSAIGDETRQSIILTLIEKTGRKIITIWMEGVSE</sequence>
<accession>A0AB73T805</accession>
<comment type="caution">
    <text evidence="1">The sequence shown here is derived from an EMBL/GenBank/DDBJ whole genome shotgun (WGS) entry which is preliminary data.</text>
</comment>
<evidence type="ECO:0000313" key="2">
    <source>
        <dbReference type="Proteomes" id="UP000245412"/>
    </source>
</evidence>
<proteinExistence type="predicted"/>
<name>A0AB73T805_9FIRM</name>
<dbReference type="RefSeq" id="WP_243134661.1">
    <property type="nucleotide sequence ID" value="NZ_CABJAT010000002.1"/>
</dbReference>
<organism evidence="1 2">
    <name type="scientific">Murimonas intestini</name>
    <dbReference type="NCBI Taxonomy" id="1337051"/>
    <lineage>
        <taxon>Bacteria</taxon>
        <taxon>Bacillati</taxon>
        <taxon>Bacillota</taxon>
        <taxon>Clostridia</taxon>
        <taxon>Lachnospirales</taxon>
        <taxon>Lachnospiraceae</taxon>
        <taxon>Murimonas</taxon>
    </lineage>
</organism>
<evidence type="ECO:0008006" key="3">
    <source>
        <dbReference type="Google" id="ProtNLM"/>
    </source>
</evidence>
<dbReference type="AlphaFoldDB" id="A0AB73T805"/>